<reference evidence="2 3" key="1">
    <citation type="submission" date="2016-10" db="EMBL/GenBank/DDBJ databases">
        <authorList>
            <person name="de Groot N.N."/>
        </authorList>
    </citation>
    <scope>NUCLEOTIDE SEQUENCE [LARGE SCALE GENOMIC DNA]</scope>
    <source>
        <strain evidence="2 3">CGMCC 1.3801</strain>
    </source>
</reference>
<dbReference type="EMBL" id="FMTY01000001">
    <property type="protein sequence ID" value="SCX01296.1"/>
    <property type="molecule type" value="Genomic_DNA"/>
</dbReference>
<evidence type="ECO:0000313" key="2">
    <source>
        <dbReference type="EMBL" id="SCX01296.1"/>
    </source>
</evidence>
<accession>A0A1G4V522</accession>
<evidence type="ECO:0000256" key="1">
    <source>
        <dbReference type="SAM" id="Phobius"/>
    </source>
</evidence>
<evidence type="ECO:0000313" key="3">
    <source>
        <dbReference type="Proteomes" id="UP000182124"/>
    </source>
</evidence>
<feature type="transmembrane region" description="Helical" evidence="1">
    <location>
        <begin position="33"/>
        <end position="52"/>
    </location>
</feature>
<protein>
    <submittedName>
        <fullName evidence="2">Uncharacterized protein</fullName>
    </submittedName>
</protein>
<dbReference type="RefSeq" id="WP_035653848.1">
    <property type="nucleotide sequence ID" value="NZ_CBCSBQ010000030.1"/>
</dbReference>
<dbReference type="eggNOG" id="ENOG502ZY7X">
    <property type="taxonomic scope" value="Bacteria"/>
</dbReference>
<name>A0A1G4V522_9FLAO</name>
<dbReference type="AlphaFoldDB" id="A0A1G4V522"/>
<proteinExistence type="predicted"/>
<keyword evidence="1" id="KW-0812">Transmembrane</keyword>
<gene>
    <name evidence="2" type="ORF">SAMN02927925_00302</name>
</gene>
<dbReference type="Proteomes" id="UP000182124">
    <property type="component" value="Unassembled WGS sequence"/>
</dbReference>
<keyword evidence="1" id="KW-0472">Membrane</keyword>
<dbReference type="STRING" id="329186.SAMN02927925_00302"/>
<keyword evidence="1" id="KW-1133">Transmembrane helix</keyword>
<sequence>MKNFAIKLVWFTTIYVFVFAGLCQTNTPLPILMSLFIIGSFLIPYMVYTVLIDKYKTTKTFKDWYNDYPVKTLEKEETALS</sequence>
<organism evidence="2 3">
    <name type="scientific">Flavobacterium saliperosum</name>
    <dbReference type="NCBI Taxonomy" id="329186"/>
    <lineage>
        <taxon>Bacteria</taxon>
        <taxon>Pseudomonadati</taxon>
        <taxon>Bacteroidota</taxon>
        <taxon>Flavobacteriia</taxon>
        <taxon>Flavobacteriales</taxon>
        <taxon>Flavobacteriaceae</taxon>
        <taxon>Flavobacterium</taxon>
    </lineage>
</organism>